<dbReference type="Gene3D" id="1.25.40.390">
    <property type="match status" value="1"/>
</dbReference>
<evidence type="ECO:0000259" key="8">
    <source>
        <dbReference type="Pfam" id="PF14322"/>
    </source>
</evidence>
<evidence type="ECO:0000259" key="7">
    <source>
        <dbReference type="Pfam" id="PF07980"/>
    </source>
</evidence>
<feature type="chain" id="PRO_5012256494" evidence="6">
    <location>
        <begin position="22"/>
        <end position="557"/>
    </location>
</feature>
<keyword evidence="4" id="KW-0472">Membrane</keyword>
<evidence type="ECO:0000256" key="4">
    <source>
        <dbReference type="ARBA" id="ARBA00023136"/>
    </source>
</evidence>
<evidence type="ECO:0000256" key="2">
    <source>
        <dbReference type="ARBA" id="ARBA00006275"/>
    </source>
</evidence>
<evidence type="ECO:0000256" key="6">
    <source>
        <dbReference type="SAM" id="SignalP"/>
    </source>
</evidence>
<name>A0A1T5KME5_9BACT</name>
<dbReference type="Proteomes" id="UP000190961">
    <property type="component" value="Unassembled WGS sequence"/>
</dbReference>
<dbReference type="SUPFAM" id="SSF48452">
    <property type="entry name" value="TPR-like"/>
    <property type="match status" value="1"/>
</dbReference>
<dbReference type="Pfam" id="PF14322">
    <property type="entry name" value="SusD-like_3"/>
    <property type="match status" value="1"/>
</dbReference>
<keyword evidence="10" id="KW-1185">Reference proteome</keyword>
<comment type="similarity">
    <text evidence="2">Belongs to the SusD family.</text>
</comment>
<sequence>MKTIYKVVMCTGLLLASISCSDSFLDEEVKDKYSPSTLNDKLGFDAAVVGIHQHFATLPKSSNDQTFINIWNIGTDILWAPAGRSNGDARPYFDYAQMNASDAASLKLWRYLYKLINNANNLIASAQQADIPGLSEADKAVYEGEAKFFRAYAYDMLVTLYGGVPLVIEPTVEPRTDFTRASVAEINSLIEADLLFAVEKLPKIGAAAKEGRANKAMARQLLGTAYLRMGEDAKAEAQLTEIINGNSGALSLVKNRFGVRANLPGDAFSDLFIFGNQRRSQGNTEVIWVLENENPTDKQYSTDSPQQRRNWGGGYYDVAGMLPSDSLGGRSIGRVRLNNWVLYSLYQDEDMRNSKYNLRRHWYFNNTDAKYSAIRGQEVPYGIDKEFTLGDGSKIKVLAADTVWRLAPYITKWSAFDPRDTFGYGMWKDFILMRLAETYLLRAEARFNQGNTSGAADDLNEVRGRANASVVDADDITLDYILDERARELIGEENRRMTLVRTGTLVTRATTLSGTTPLANGNIETTNGLTDKHLLLPIPQLEIDLNKDAKLDQNPLY</sequence>
<dbReference type="InterPro" id="IPR033985">
    <property type="entry name" value="SusD-like_N"/>
</dbReference>
<evidence type="ECO:0000256" key="1">
    <source>
        <dbReference type="ARBA" id="ARBA00004442"/>
    </source>
</evidence>
<dbReference type="InterPro" id="IPR011990">
    <property type="entry name" value="TPR-like_helical_dom_sf"/>
</dbReference>
<feature type="signal peptide" evidence="6">
    <location>
        <begin position="1"/>
        <end position="21"/>
    </location>
</feature>
<feature type="domain" description="SusD-like N-terminal" evidence="8">
    <location>
        <begin position="95"/>
        <end position="222"/>
    </location>
</feature>
<dbReference type="InterPro" id="IPR012944">
    <property type="entry name" value="SusD_RagB_dom"/>
</dbReference>
<organism evidence="9 10">
    <name type="scientific">Ohtaekwangia koreensis</name>
    <dbReference type="NCBI Taxonomy" id="688867"/>
    <lineage>
        <taxon>Bacteria</taxon>
        <taxon>Pseudomonadati</taxon>
        <taxon>Bacteroidota</taxon>
        <taxon>Cytophagia</taxon>
        <taxon>Cytophagales</taxon>
        <taxon>Fulvivirgaceae</taxon>
        <taxon>Ohtaekwangia</taxon>
    </lineage>
</organism>
<evidence type="ECO:0000256" key="5">
    <source>
        <dbReference type="ARBA" id="ARBA00023237"/>
    </source>
</evidence>
<evidence type="ECO:0000313" key="9">
    <source>
        <dbReference type="EMBL" id="SKC64830.1"/>
    </source>
</evidence>
<comment type="subcellular location">
    <subcellularLocation>
        <location evidence="1">Cell outer membrane</location>
    </subcellularLocation>
</comment>
<dbReference type="Pfam" id="PF07980">
    <property type="entry name" value="SusD_RagB"/>
    <property type="match status" value="1"/>
</dbReference>
<keyword evidence="3 6" id="KW-0732">Signal</keyword>
<keyword evidence="5" id="KW-0998">Cell outer membrane</keyword>
<dbReference type="RefSeq" id="WP_079686819.1">
    <property type="nucleotide sequence ID" value="NZ_FUZU01000001.1"/>
</dbReference>
<dbReference type="STRING" id="688867.SAMN05660236_2364"/>
<protein>
    <submittedName>
        <fullName evidence="9">Starch-binding associating with outer membrane</fullName>
    </submittedName>
</protein>
<reference evidence="9 10" key="1">
    <citation type="submission" date="2017-02" db="EMBL/GenBank/DDBJ databases">
        <authorList>
            <person name="Peterson S.W."/>
        </authorList>
    </citation>
    <scope>NUCLEOTIDE SEQUENCE [LARGE SCALE GENOMIC DNA]</scope>
    <source>
        <strain evidence="9 10">DSM 25262</strain>
    </source>
</reference>
<feature type="domain" description="RagB/SusD" evidence="7">
    <location>
        <begin position="407"/>
        <end position="557"/>
    </location>
</feature>
<dbReference type="GO" id="GO:0009279">
    <property type="term" value="C:cell outer membrane"/>
    <property type="evidence" value="ECO:0007669"/>
    <property type="project" value="UniProtKB-SubCell"/>
</dbReference>
<evidence type="ECO:0000313" key="10">
    <source>
        <dbReference type="Proteomes" id="UP000190961"/>
    </source>
</evidence>
<dbReference type="PROSITE" id="PS51257">
    <property type="entry name" value="PROKAR_LIPOPROTEIN"/>
    <property type="match status" value="1"/>
</dbReference>
<gene>
    <name evidence="9" type="ORF">SAMN05660236_2364</name>
</gene>
<proteinExistence type="inferred from homology"/>
<evidence type="ECO:0000256" key="3">
    <source>
        <dbReference type="ARBA" id="ARBA00022729"/>
    </source>
</evidence>
<dbReference type="AlphaFoldDB" id="A0A1T5KME5"/>
<dbReference type="EMBL" id="FUZU01000001">
    <property type="protein sequence ID" value="SKC64830.1"/>
    <property type="molecule type" value="Genomic_DNA"/>
</dbReference>
<dbReference type="OrthoDB" id="906516at2"/>
<accession>A0A1T5KME5</accession>